<protein>
    <submittedName>
        <fullName evidence="1">Uncharacterized protein</fullName>
    </submittedName>
</protein>
<dbReference type="EMBL" id="BGPR01022356">
    <property type="protein sequence ID" value="GBN88581.1"/>
    <property type="molecule type" value="Genomic_DNA"/>
</dbReference>
<evidence type="ECO:0000313" key="2">
    <source>
        <dbReference type="Proteomes" id="UP000499080"/>
    </source>
</evidence>
<comment type="caution">
    <text evidence="1">The sequence shown here is derived from an EMBL/GenBank/DDBJ whole genome shotgun (WGS) entry which is preliminary data.</text>
</comment>
<accession>A0A4Y2SL09</accession>
<keyword evidence="2" id="KW-1185">Reference proteome</keyword>
<dbReference type="AlphaFoldDB" id="A0A4Y2SL09"/>
<gene>
    <name evidence="1" type="ORF">AVEN_169299_1</name>
</gene>
<reference evidence="1 2" key="1">
    <citation type="journal article" date="2019" name="Sci. Rep.">
        <title>Orb-weaving spider Araneus ventricosus genome elucidates the spidroin gene catalogue.</title>
        <authorList>
            <person name="Kono N."/>
            <person name="Nakamura H."/>
            <person name="Ohtoshi R."/>
            <person name="Moran D.A.P."/>
            <person name="Shinohara A."/>
            <person name="Yoshida Y."/>
            <person name="Fujiwara M."/>
            <person name="Mori M."/>
            <person name="Tomita M."/>
            <person name="Arakawa K."/>
        </authorList>
    </citation>
    <scope>NUCLEOTIDE SEQUENCE [LARGE SCALE GENOMIC DNA]</scope>
</reference>
<organism evidence="1 2">
    <name type="scientific">Araneus ventricosus</name>
    <name type="common">Orbweaver spider</name>
    <name type="synonym">Epeira ventricosa</name>
    <dbReference type="NCBI Taxonomy" id="182803"/>
    <lineage>
        <taxon>Eukaryota</taxon>
        <taxon>Metazoa</taxon>
        <taxon>Ecdysozoa</taxon>
        <taxon>Arthropoda</taxon>
        <taxon>Chelicerata</taxon>
        <taxon>Arachnida</taxon>
        <taxon>Araneae</taxon>
        <taxon>Araneomorphae</taxon>
        <taxon>Entelegynae</taxon>
        <taxon>Araneoidea</taxon>
        <taxon>Araneidae</taxon>
        <taxon>Araneus</taxon>
    </lineage>
</organism>
<sequence>MEPTNAHLRIVNKTVCSDFISRILFLFLILVDDITMSISINSHIAGFVRDLYCRYAIFQTTLMHLEEESSRKIPNCAPISTASQRYQEPPRDYDSSYVLTLLPV</sequence>
<evidence type="ECO:0000313" key="1">
    <source>
        <dbReference type="EMBL" id="GBN88581.1"/>
    </source>
</evidence>
<name>A0A4Y2SL09_ARAVE</name>
<proteinExistence type="predicted"/>
<dbReference type="Proteomes" id="UP000499080">
    <property type="component" value="Unassembled WGS sequence"/>
</dbReference>